<gene>
    <name evidence="3" type="ORF">SAMN05421780_102243</name>
</gene>
<dbReference type="InterPro" id="IPR015797">
    <property type="entry name" value="NUDIX_hydrolase-like_dom_sf"/>
</dbReference>
<keyword evidence="1" id="KW-0378">Hydrolase</keyword>
<dbReference type="PANTHER" id="PTHR21340:SF0">
    <property type="entry name" value="BIS(5'-NUCLEOSYL)-TETRAPHOSPHATASE [ASYMMETRICAL]"/>
    <property type="match status" value="1"/>
</dbReference>
<feature type="domain" description="Nudix hydrolase" evidence="2">
    <location>
        <begin position="91"/>
        <end position="217"/>
    </location>
</feature>
<evidence type="ECO:0000313" key="3">
    <source>
        <dbReference type="EMBL" id="SFC00339.1"/>
    </source>
</evidence>
<reference evidence="3 4" key="1">
    <citation type="submission" date="2016-10" db="EMBL/GenBank/DDBJ databases">
        <authorList>
            <person name="de Groot N.N."/>
        </authorList>
    </citation>
    <scope>NUCLEOTIDE SEQUENCE [LARGE SCALE GENOMIC DNA]</scope>
    <source>
        <strain evidence="3 4">DSM 6793</strain>
    </source>
</reference>
<keyword evidence="4" id="KW-1185">Reference proteome</keyword>
<name>A0A1I1FLE5_9BACT</name>
<sequence length="224" mass="26137">MKLFINDRLINIVRHEDMPLSYEDFDMVVNSQIPLKSIKLIGHVLITDGTPAYMDSLLALMEVKKLKKLKSITFIAEEYKEVKRFIKKQFKIIEAAGGLVMKGDRFLMIYRLKKWDLPKGKLEKDETKLEGAVREVEEECGIKVFPESKVCTTWHTYVSEGRRILKKTTWYLMECTDDSHISPQTEEDIEELRWMNEGEVNVALQNSYSSIAAVFNEYWQTQVS</sequence>
<dbReference type="Gene3D" id="3.90.79.10">
    <property type="entry name" value="Nucleoside Triphosphate Pyrophosphohydrolase"/>
    <property type="match status" value="1"/>
</dbReference>
<dbReference type="GO" id="GO:0006754">
    <property type="term" value="P:ATP biosynthetic process"/>
    <property type="evidence" value="ECO:0007669"/>
    <property type="project" value="TreeGrafter"/>
</dbReference>
<dbReference type="GO" id="GO:0006167">
    <property type="term" value="P:AMP biosynthetic process"/>
    <property type="evidence" value="ECO:0007669"/>
    <property type="project" value="TreeGrafter"/>
</dbReference>
<dbReference type="AlphaFoldDB" id="A0A1I1FLE5"/>
<dbReference type="Proteomes" id="UP000199514">
    <property type="component" value="Unassembled WGS sequence"/>
</dbReference>
<dbReference type="InterPro" id="IPR051325">
    <property type="entry name" value="Nudix_hydrolase_domain"/>
</dbReference>
<dbReference type="SUPFAM" id="SSF55811">
    <property type="entry name" value="Nudix"/>
    <property type="match status" value="1"/>
</dbReference>
<dbReference type="GO" id="GO:0004081">
    <property type="term" value="F:bis(5'-nucleosyl)-tetraphosphatase (asymmetrical) activity"/>
    <property type="evidence" value="ECO:0007669"/>
    <property type="project" value="TreeGrafter"/>
</dbReference>
<dbReference type="InterPro" id="IPR020084">
    <property type="entry name" value="NUDIX_hydrolase_CS"/>
</dbReference>
<evidence type="ECO:0000259" key="2">
    <source>
        <dbReference type="PROSITE" id="PS51462"/>
    </source>
</evidence>
<organism evidence="3 4">
    <name type="scientific">Flexibacter flexilis DSM 6793</name>
    <dbReference type="NCBI Taxonomy" id="927664"/>
    <lineage>
        <taxon>Bacteria</taxon>
        <taxon>Pseudomonadati</taxon>
        <taxon>Bacteroidota</taxon>
        <taxon>Cytophagia</taxon>
        <taxon>Cytophagales</taxon>
        <taxon>Flexibacteraceae</taxon>
        <taxon>Flexibacter</taxon>
    </lineage>
</organism>
<proteinExistence type="predicted"/>
<dbReference type="InterPro" id="IPR000086">
    <property type="entry name" value="NUDIX_hydrolase_dom"/>
</dbReference>
<dbReference type="PANTHER" id="PTHR21340">
    <property type="entry name" value="DIADENOSINE 5,5-P1,P4-TETRAPHOSPHATE PYROPHOSPHOHYDROLASE MUTT"/>
    <property type="match status" value="1"/>
</dbReference>
<evidence type="ECO:0000313" key="4">
    <source>
        <dbReference type="Proteomes" id="UP000199514"/>
    </source>
</evidence>
<dbReference type="PROSITE" id="PS51462">
    <property type="entry name" value="NUDIX"/>
    <property type="match status" value="1"/>
</dbReference>
<dbReference type="OrthoDB" id="9816289at2"/>
<protein>
    <submittedName>
        <fullName evidence="3">ADP-ribose pyrophosphatase YjhB, NUDIX family</fullName>
    </submittedName>
</protein>
<dbReference type="Pfam" id="PF00293">
    <property type="entry name" value="NUDIX"/>
    <property type="match status" value="1"/>
</dbReference>
<dbReference type="STRING" id="927664.SAMN05421780_102243"/>
<dbReference type="CDD" id="cd03673">
    <property type="entry name" value="NUDIX_Ap6A_hydrolase"/>
    <property type="match status" value="1"/>
</dbReference>
<dbReference type="PROSITE" id="PS00893">
    <property type="entry name" value="NUDIX_BOX"/>
    <property type="match status" value="1"/>
</dbReference>
<accession>A0A1I1FLE5</accession>
<evidence type="ECO:0000256" key="1">
    <source>
        <dbReference type="ARBA" id="ARBA00022801"/>
    </source>
</evidence>
<dbReference type="RefSeq" id="WP_091508588.1">
    <property type="nucleotide sequence ID" value="NZ_FOLE01000002.1"/>
</dbReference>
<dbReference type="EMBL" id="FOLE01000002">
    <property type="protein sequence ID" value="SFC00339.1"/>
    <property type="molecule type" value="Genomic_DNA"/>
</dbReference>